<name>A0A7C4LQR2_9PLAN</name>
<protein>
    <submittedName>
        <fullName evidence="2">Uncharacterized protein</fullName>
    </submittedName>
</protein>
<gene>
    <name evidence="2" type="ORF">ENS64_17870</name>
</gene>
<proteinExistence type="predicted"/>
<dbReference type="EMBL" id="DSVQ01000019">
    <property type="protein sequence ID" value="HGT41117.1"/>
    <property type="molecule type" value="Genomic_DNA"/>
</dbReference>
<evidence type="ECO:0000313" key="2">
    <source>
        <dbReference type="EMBL" id="HGT41117.1"/>
    </source>
</evidence>
<organism evidence="2">
    <name type="scientific">Schlesneria paludicola</name>
    <dbReference type="NCBI Taxonomy" id="360056"/>
    <lineage>
        <taxon>Bacteria</taxon>
        <taxon>Pseudomonadati</taxon>
        <taxon>Planctomycetota</taxon>
        <taxon>Planctomycetia</taxon>
        <taxon>Planctomycetales</taxon>
        <taxon>Planctomycetaceae</taxon>
        <taxon>Schlesneria</taxon>
    </lineage>
</organism>
<sequence length="336" mass="36849">MSIFSRKGSANSSADESPKKAAAGGTASVAGAAEPTLPSDSSAENLSHKRAPGDLLLEVQQLAQTSAQLAQNYHKLAKQLVNVASPPAAAAAPPELLQAFHAWETRWQQLESRLAAIEQTLHHRSEPRLPPAVTPEMFSQLGSVIEQQLARLETQAQQRQTALMRELEHLRQLVTPVEPPPAPVTVVSDEWRRALLGKALADDDALRQRWTEVCTGVLLGHEAFSVLVGNLLLFRHAPPERRPQLLGALGEAYYRCYPKTEDGDSPLELALANWLQRSCEQAGLSNSIELVHLGDRFDSSRHTPTKPGGVDVCQVHGWVVLRDRDKVYHKALVTVR</sequence>
<feature type="region of interest" description="Disordered" evidence="1">
    <location>
        <begin position="1"/>
        <end position="47"/>
    </location>
</feature>
<reference evidence="2" key="1">
    <citation type="journal article" date="2020" name="mSystems">
        <title>Genome- and Community-Level Interaction Insights into Carbon Utilization and Element Cycling Functions of Hydrothermarchaeota in Hydrothermal Sediment.</title>
        <authorList>
            <person name="Zhou Z."/>
            <person name="Liu Y."/>
            <person name="Xu W."/>
            <person name="Pan J."/>
            <person name="Luo Z.H."/>
            <person name="Li M."/>
        </authorList>
    </citation>
    <scope>NUCLEOTIDE SEQUENCE [LARGE SCALE GENOMIC DNA]</scope>
    <source>
        <strain evidence="2">SpSt-508</strain>
    </source>
</reference>
<dbReference type="AlphaFoldDB" id="A0A7C4LQR2"/>
<evidence type="ECO:0000256" key="1">
    <source>
        <dbReference type="SAM" id="MobiDB-lite"/>
    </source>
</evidence>
<comment type="caution">
    <text evidence="2">The sequence shown here is derived from an EMBL/GenBank/DDBJ whole genome shotgun (WGS) entry which is preliminary data.</text>
</comment>
<accession>A0A7C4LQR2</accession>
<feature type="compositionally biased region" description="Low complexity" evidence="1">
    <location>
        <begin position="21"/>
        <end position="33"/>
    </location>
</feature>